<feature type="transmembrane region" description="Helical" evidence="1">
    <location>
        <begin position="59"/>
        <end position="82"/>
    </location>
</feature>
<dbReference type="RefSeq" id="WP_193537521.1">
    <property type="nucleotide sequence ID" value="NZ_JADCLJ010000021.1"/>
</dbReference>
<feature type="transmembrane region" description="Helical" evidence="1">
    <location>
        <begin position="91"/>
        <end position="112"/>
    </location>
</feature>
<name>A0ABR9QLU4_9BACI</name>
<gene>
    <name evidence="2" type="ORF">IMZ08_13945</name>
</gene>
<evidence type="ECO:0008006" key="4">
    <source>
        <dbReference type="Google" id="ProtNLM"/>
    </source>
</evidence>
<feature type="transmembrane region" description="Helical" evidence="1">
    <location>
        <begin position="30"/>
        <end position="53"/>
    </location>
</feature>
<keyword evidence="1" id="KW-1133">Transmembrane helix</keyword>
<evidence type="ECO:0000313" key="2">
    <source>
        <dbReference type="EMBL" id="MBE4909164.1"/>
    </source>
</evidence>
<feature type="transmembrane region" description="Helical" evidence="1">
    <location>
        <begin position="6"/>
        <end position="23"/>
    </location>
</feature>
<reference evidence="2 3" key="1">
    <citation type="submission" date="2020-10" db="EMBL/GenBank/DDBJ databases">
        <title>Bacillus sp. HD4P25, an endophyte from a halophyte.</title>
        <authorList>
            <person name="Sun J.-Q."/>
        </authorList>
    </citation>
    <scope>NUCLEOTIDE SEQUENCE [LARGE SCALE GENOMIC DNA]</scope>
    <source>
        <strain evidence="2 3">YIM 93174</strain>
    </source>
</reference>
<protein>
    <recommendedName>
        <fullName evidence="4">NADH dehydrogenase subunit 6</fullName>
    </recommendedName>
</protein>
<sequence length="152" mass="17206">MSAFIISMVLLLLFVSPFIFYRLGKKRMAYVNLFVVTLYLLSWLHVLFAGIPYGLNLSTVVWVIALALSLLFLVLSGVHVFYKIYPGFNKYALSIVFLITIGISLFIFMNFYSDKGVNSILDITMIYTVPLFLASLLVIGTTQLNIEKNNTL</sequence>
<keyword evidence="1" id="KW-0472">Membrane</keyword>
<keyword evidence="3" id="KW-1185">Reference proteome</keyword>
<dbReference type="Proteomes" id="UP001516662">
    <property type="component" value="Unassembled WGS sequence"/>
</dbReference>
<accession>A0ABR9QLU4</accession>
<organism evidence="2 3">
    <name type="scientific">Litchfieldia luteola</name>
    <dbReference type="NCBI Taxonomy" id="682179"/>
    <lineage>
        <taxon>Bacteria</taxon>
        <taxon>Bacillati</taxon>
        <taxon>Bacillota</taxon>
        <taxon>Bacilli</taxon>
        <taxon>Bacillales</taxon>
        <taxon>Bacillaceae</taxon>
        <taxon>Litchfieldia</taxon>
    </lineage>
</organism>
<comment type="caution">
    <text evidence="2">The sequence shown here is derived from an EMBL/GenBank/DDBJ whole genome shotgun (WGS) entry which is preliminary data.</text>
</comment>
<keyword evidence="1" id="KW-0812">Transmembrane</keyword>
<dbReference type="EMBL" id="JADCLJ010000021">
    <property type="protein sequence ID" value="MBE4909164.1"/>
    <property type="molecule type" value="Genomic_DNA"/>
</dbReference>
<evidence type="ECO:0000313" key="3">
    <source>
        <dbReference type="Proteomes" id="UP001516662"/>
    </source>
</evidence>
<evidence type="ECO:0000256" key="1">
    <source>
        <dbReference type="SAM" id="Phobius"/>
    </source>
</evidence>
<feature type="transmembrane region" description="Helical" evidence="1">
    <location>
        <begin position="124"/>
        <end position="146"/>
    </location>
</feature>
<proteinExistence type="predicted"/>